<comment type="caution">
    <text evidence="2">The sequence shown here is derived from an EMBL/GenBank/DDBJ whole genome shotgun (WGS) entry which is preliminary data.</text>
</comment>
<dbReference type="EMBL" id="BLKZ01000001">
    <property type="protein sequence ID" value="GFG89506.1"/>
    <property type="molecule type" value="Genomic_DNA"/>
</dbReference>
<name>A0A7I9YLD5_MYCBU</name>
<evidence type="ECO:0000313" key="2">
    <source>
        <dbReference type="EMBL" id="GFG89506.1"/>
    </source>
</evidence>
<reference evidence="2 3" key="1">
    <citation type="journal article" date="2019" name="Emerg. Microbes Infect.">
        <title>Comprehensive subspecies identification of 175 nontuberculous mycobacteria species based on 7547 genomic profiles.</title>
        <authorList>
            <person name="Matsumoto Y."/>
            <person name="Kinjo T."/>
            <person name="Motooka D."/>
            <person name="Nabeya D."/>
            <person name="Jung N."/>
            <person name="Uechi K."/>
            <person name="Horii T."/>
            <person name="Iida T."/>
            <person name="Fujita J."/>
            <person name="Nakamura S."/>
        </authorList>
    </citation>
    <scope>NUCLEOTIDE SEQUENCE [LARGE SCALE GENOMIC DNA]</scope>
    <source>
        <strain evidence="2 3">JCM 30725</strain>
    </source>
</reference>
<accession>A0A7I9YLD5</accession>
<gene>
    <name evidence="2" type="ORF">MBOU_15480</name>
</gene>
<dbReference type="AlphaFoldDB" id="A0A7I9YLD5"/>
<proteinExistence type="predicted"/>
<sequence length="221" mass="25613">MEGWALTVAVLAFLVSAAALLIAWWQLVLQRDAAGGRGIIFEVHRPHHKEARIGGEVFVTDEYYVLVKLVGNDLHEAAVHLERHGRPLQFGDRGYIDETPETLHRFTCEDEPLIWEFELSPHDARDLCCVLSWVAPYGPGVRTNAFRRALSPPFELEQWHWFRSFRARTWVQGWGARRRWRLIRRVLSRPRRVGEWRPVRGRELQPGQSPMYSRASGRDGG</sequence>
<evidence type="ECO:0000256" key="1">
    <source>
        <dbReference type="SAM" id="MobiDB-lite"/>
    </source>
</evidence>
<evidence type="ECO:0000313" key="3">
    <source>
        <dbReference type="Proteomes" id="UP000465360"/>
    </source>
</evidence>
<protein>
    <submittedName>
        <fullName evidence="2">Uncharacterized protein</fullName>
    </submittedName>
</protein>
<keyword evidence="3" id="KW-1185">Reference proteome</keyword>
<dbReference type="Proteomes" id="UP000465360">
    <property type="component" value="Unassembled WGS sequence"/>
</dbReference>
<organism evidence="2 3">
    <name type="scientific">Mycobacterium bourgelatii</name>
    <dbReference type="NCBI Taxonomy" id="1273442"/>
    <lineage>
        <taxon>Bacteria</taxon>
        <taxon>Bacillati</taxon>
        <taxon>Actinomycetota</taxon>
        <taxon>Actinomycetes</taxon>
        <taxon>Mycobacteriales</taxon>
        <taxon>Mycobacteriaceae</taxon>
        <taxon>Mycobacterium</taxon>
    </lineage>
</organism>
<feature type="region of interest" description="Disordered" evidence="1">
    <location>
        <begin position="199"/>
        <end position="221"/>
    </location>
</feature>